<dbReference type="InterPro" id="IPR000073">
    <property type="entry name" value="AB_hydrolase_1"/>
</dbReference>
<dbReference type="PRINTS" id="PR00412">
    <property type="entry name" value="EPOXHYDRLASE"/>
</dbReference>
<protein>
    <submittedName>
        <fullName evidence="2">Pimeloyl-ACP methyl ester carboxylesterase</fullName>
    </submittedName>
</protein>
<feature type="domain" description="AB hydrolase-1" evidence="1">
    <location>
        <begin position="45"/>
        <end position="142"/>
    </location>
</feature>
<dbReference type="Gene3D" id="3.40.50.1820">
    <property type="entry name" value="alpha/beta hydrolase"/>
    <property type="match status" value="1"/>
</dbReference>
<dbReference type="GO" id="GO:0046464">
    <property type="term" value="P:acylglycerol catabolic process"/>
    <property type="evidence" value="ECO:0007669"/>
    <property type="project" value="TreeGrafter"/>
</dbReference>
<dbReference type="GO" id="GO:0016020">
    <property type="term" value="C:membrane"/>
    <property type="evidence" value="ECO:0007669"/>
    <property type="project" value="TreeGrafter"/>
</dbReference>
<dbReference type="PANTHER" id="PTHR43798:SF33">
    <property type="entry name" value="HYDROLASE, PUTATIVE (AFU_ORTHOLOGUE AFUA_2G14860)-RELATED"/>
    <property type="match status" value="1"/>
</dbReference>
<dbReference type="SUPFAM" id="SSF53474">
    <property type="entry name" value="alpha/beta-Hydrolases"/>
    <property type="match status" value="1"/>
</dbReference>
<gene>
    <name evidence="2" type="ORF">BJ968_002856</name>
</gene>
<dbReference type="InterPro" id="IPR000639">
    <property type="entry name" value="Epox_hydrolase-like"/>
</dbReference>
<proteinExistence type="predicted"/>
<accession>A0A7Y9J1M7</accession>
<evidence type="ECO:0000313" key="2">
    <source>
        <dbReference type="EMBL" id="NYD23316.1"/>
    </source>
</evidence>
<sequence>MATTSPTSSPDPSPTAATIPGVEHHHVAIDDTTLHHVTAGTTGSPILLVHGFPETWWAFHALLPLLATRHRVIAVDLRGFGDSAPAAAEHSSSTAADDLHQLIGHLGLGPVHLLGQDLAGAAVTRLVATHPEEVLSLTAVEMALPGFGLEALADVTHGGSWHLGALAAPGIAEFILTGRERAFLADLWFPHMTTVAGAVTDADLEEFTRTYTRPDAWAGARGLYSSALREGDDLRSLLTATPLEPPVLAVDAMSAPFTAETMSAVARGPVTSTVIDHAGHHVALEAPQALAEAVLRFTAAVDAAR</sequence>
<keyword evidence="3" id="KW-1185">Reference proteome</keyword>
<reference evidence="2 3" key="1">
    <citation type="submission" date="2020-07" db="EMBL/GenBank/DDBJ databases">
        <title>Sequencing the genomes of 1000 actinobacteria strains.</title>
        <authorList>
            <person name="Klenk H.-P."/>
        </authorList>
    </citation>
    <scope>NUCLEOTIDE SEQUENCE [LARGE SCALE GENOMIC DNA]</scope>
    <source>
        <strain evidence="2 3">DSM 7487</strain>
    </source>
</reference>
<name>A0A7Y9J1M7_9ACTN</name>
<dbReference type="InterPro" id="IPR050266">
    <property type="entry name" value="AB_hydrolase_sf"/>
</dbReference>
<dbReference type="PANTHER" id="PTHR43798">
    <property type="entry name" value="MONOACYLGLYCEROL LIPASE"/>
    <property type="match status" value="1"/>
</dbReference>
<dbReference type="AlphaFoldDB" id="A0A7Y9J1M7"/>
<evidence type="ECO:0000313" key="3">
    <source>
        <dbReference type="Proteomes" id="UP000521922"/>
    </source>
</evidence>
<dbReference type="Pfam" id="PF00561">
    <property type="entry name" value="Abhydrolase_1"/>
    <property type="match status" value="1"/>
</dbReference>
<organism evidence="2 3">
    <name type="scientific">Kineococcus aurantiacus</name>
    <dbReference type="NCBI Taxonomy" id="37633"/>
    <lineage>
        <taxon>Bacteria</taxon>
        <taxon>Bacillati</taxon>
        <taxon>Actinomycetota</taxon>
        <taxon>Actinomycetes</taxon>
        <taxon>Kineosporiales</taxon>
        <taxon>Kineosporiaceae</taxon>
        <taxon>Kineococcus</taxon>
    </lineage>
</organism>
<dbReference type="EMBL" id="JACCBB010000001">
    <property type="protein sequence ID" value="NYD23316.1"/>
    <property type="molecule type" value="Genomic_DNA"/>
</dbReference>
<dbReference type="RefSeq" id="WP_179752951.1">
    <property type="nucleotide sequence ID" value="NZ_BAAAGN010000010.1"/>
</dbReference>
<dbReference type="GO" id="GO:0047372">
    <property type="term" value="F:monoacylglycerol lipase activity"/>
    <property type="evidence" value="ECO:0007669"/>
    <property type="project" value="TreeGrafter"/>
</dbReference>
<dbReference type="Proteomes" id="UP000521922">
    <property type="component" value="Unassembled WGS sequence"/>
</dbReference>
<dbReference type="InterPro" id="IPR029058">
    <property type="entry name" value="AB_hydrolase_fold"/>
</dbReference>
<comment type="caution">
    <text evidence="2">The sequence shown here is derived from an EMBL/GenBank/DDBJ whole genome shotgun (WGS) entry which is preliminary data.</text>
</comment>
<evidence type="ECO:0000259" key="1">
    <source>
        <dbReference type="Pfam" id="PF00561"/>
    </source>
</evidence>